<organism evidence="1 2">
    <name type="scientific">Sphingomonas tagetis</name>
    <dbReference type="NCBI Taxonomy" id="2949092"/>
    <lineage>
        <taxon>Bacteria</taxon>
        <taxon>Pseudomonadati</taxon>
        <taxon>Pseudomonadota</taxon>
        <taxon>Alphaproteobacteria</taxon>
        <taxon>Sphingomonadales</taxon>
        <taxon>Sphingomonadaceae</taxon>
        <taxon>Sphingomonas</taxon>
    </lineage>
</organism>
<proteinExistence type="predicted"/>
<evidence type="ECO:0000313" key="2">
    <source>
        <dbReference type="Proteomes" id="UP001139451"/>
    </source>
</evidence>
<sequence length="145" mass="14882">MTRPRLIALGVAGVFALAMPVLLLTTGGMPPAAEAAPPLRPVIPPPVPPIAAIYERGLFAPAEAGADTPADAPALVGIAGRLNRDAVALVRLADGSSRSIGVGESVDGWRLESLAIDAAFFTRGRERVRVAMAGEEPPADTTPDQ</sequence>
<dbReference type="EMBL" id="JAMLDX010000013">
    <property type="protein sequence ID" value="MCP3731958.1"/>
    <property type="molecule type" value="Genomic_DNA"/>
</dbReference>
<accession>A0A9X2HR38</accession>
<reference evidence="1" key="1">
    <citation type="submission" date="2022-05" db="EMBL/GenBank/DDBJ databases">
        <title>Sphingomonas sp. strain MG17 Genome sequencing and assembly.</title>
        <authorList>
            <person name="Kim I."/>
        </authorList>
    </citation>
    <scope>NUCLEOTIDE SEQUENCE</scope>
    <source>
        <strain evidence="1">MG17</strain>
    </source>
</reference>
<comment type="caution">
    <text evidence="1">The sequence shown here is derived from an EMBL/GenBank/DDBJ whole genome shotgun (WGS) entry which is preliminary data.</text>
</comment>
<evidence type="ECO:0008006" key="3">
    <source>
        <dbReference type="Google" id="ProtNLM"/>
    </source>
</evidence>
<gene>
    <name evidence="1" type="ORF">M9978_16150</name>
</gene>
<dbReference type="AlphaFoldDB" id="A0A9X2HR38"/>
<name>A0A9X2HR38_9SPHN</name>
<dbReference type="Proteomes" id="UP001139451">
    <property type="component" value="Unassembled WGS sequence"/>
</dbReference>
<protein>
    <recommendedName>
        <fullName evidence="3">General secretion pathway protein N</fullName>
    </recommendedName>
</protein>
<evidence type="ECO:0000313" key="1">
    <source>
        <dbReference type="EMBL" id="MCP3731958.1"/>
    </source>
</evidence>
<keyword evidence="2" id="KW-1185">Reference proteome</keyword>